<accession>A0A5A7NC92</accession>
<proteinExistence type="predicted"/>
<evidence type="ECO:0000313" key="3">
    <source>
        <dbReference type="EMBL" id="GER04669.1"/>
    </source>
</evidence>
<sequence length="204" mass="22008">MINTPSKKLPLSLVLSGFLFAATAFGGGAAQAADKDGNLAIKGMGLAKCSAFVESLDARDDRIDAYFGWASGYLTAVNQYETGIYDIVDWQSDGYIAISLKNWCSANADEPFFAAVYAMTKSLKPDAVKTESPLVEIAGASNSMRLYRSTLDRIRERLAELGFHNPSAQGEDDLKSAITRFQAARGLPATGAPDDPTLFMLFKE</sequence>
<evidence type="ECO:0000256" key="1">
    <source>
        <dbReference type="SAM" id="SignalP"/>
    </source>
</evidence>
<feature type="signal peptide" evidence="1">
    <location>
        <begin position="1"/>
        <end position="21"/>
    </location>
</feature>
<reference evidence="3 4" key="1">
    <citation type="submission" date="2019-09" db="EMBL/GenBank/DDBJ databases">
        <title>NBRP : Genome information of microbial organism related human and environment.</title>
        <authorList>
            <person name="Hattori M."/>
            <person name="Oshima K."/>
            <person name="Inaba H."/>
            <person name="Suda W."/>
            <person name="Sakamoto M."/>
            <person name="Iino T."/>
            <person name="Kitahara M."/>
            <person name="Oshida Y."/>
            <person name="Iida T."/>
            <person name="Kudo T."/>
            <person name="Itoh T."/>
            <person name="Ohkuma M."/>
        </authorList>
    </citation>
    <scope>NUCLEOTIDE SEQUENCE [LARGE SCALE GENOMIC DNA]</scope>
    <source>
        <strain evidence="3 4">Q-1</strain>
    </source>
</reference>
<feature type="chain" id="PRO_5022922828" description="Peptidoglycan binding-like domain-containing protein" evidence="1">
    <location>
        <begin position="22"/>
        <end position="204"/>
    </location>
</feature>
<dbReference type="Pfam" id="PF01471">
    <property type="entry name" value="PG_binding_1"/>
    <property type="match status" value="1"/>
</dbReference>
<evidence type="ECO:0000313" key="4">
    <source>
        <dbReference type="Proteomes" id="UP000324996"/>
    </source>
</evidence>
<dbReference type="InterPro" id="IPR002477">
    <property type="entry name" value="Peptidoglycan-bd-like"/>
</dbReference>
<keyword evidence="4" id="KW-1185">Reference proteome</keyword>
<gene>
    <name evidence="3" type="ORF">JCM17846_23510</name>
</gene>
<keyword evidence="1" id="KW-0732">Signal</keyword>
<dbReference type="EMBL" id="BKCN01000012">
    <property type="protein sequence ID" value="GER04669.1"/>
    <property type="molecule type" value="Genomic_DNA"/>
</dbReference>
<dbReference type="AlphaFoldDB" id="A0A5A7NC92"/>
<feature type="domain" description="Peptidoglycan binding-like" evidence="2">
    <location>
        <begin position="154"/>
        <end position="198"/>
    </location>
</feature>
<dbReference type="InterPro" id="IPR036365">
    <property type="entry name" value="PGBD-like_sf"/>
</dbReference>
<dbReference type="Proteomes" id="UP000324996">
    <property type="component" value="Unassembled WGS sequence"/>
</dbReference>
<evidence type="ECO:0000259" key="2">
    <source>
        <dbReference type="Pfam" id="PF01471"/>
    </source>
</evidence>
<name>A0A5A7NC92_9PROT</name>
<dbReference type="SUPFAM" id="SSF47090">
    <property type="entry name" value="PGBD-like"/>
    <property type="match status" value="1"/>
</dbReference>
<protein>
    <recommendedName>
        <fullName evidence="2">Peptidoglycan binding-like domain-containing protein</fullName>
    </recommendedName>
</protein>
<organism evidence="3 4">
    <name type="scientific">Iodidimonas nitroreducens</name>
    <dbReference type="NCBI Taxonomy" id="1236968"/>
    <lineage>
        <taxon>Bacteria</taxon>
        <taxon>Pseudomonadati</taxon>
        <taxon>Pseudomonadota</taxon>
        <taxon>Alphaproteobacteria</taxon>
        <taxon>Iodidimonadales</taxon>
        <taxon>Iodidimonadaceae</taxon>
        <taxon>Iodidimonas</taxon>
    </lineage>
</organism>
<dbReference type="RefSeq" id="WP_042085501.1">
    <property type="nucleotide sequence ID" value="NZ_BKCN01000012.1"/>
</dbReference>
<comment type="caution">
    <text evidence="3">The sequence shown here is derived from an EMBL/GenBank/DDBJ whole genome shotgun (WGS) entry which is preliminary data.</text>
</comment>